<dbReference type="PANTHER" id="PTHR24321:SF8">
    <property type="entry name" value="ESTRADIOL 17-BETA-DEHYDROGENASE 8-RELATED"/>
    <property type="match status" value="1"/>
</dbReference>
<dbReference type="InterPro" id="IPR057326">
    <property type="entry name" value="KR_dom"/>
</dbReference>
<dbReference type="PRINTS" id="PR00081">
    <property type="entry name" value="GDHRDH"/>
</dbReference>
<keyword evidence="2 5" id="KW-0560">Oxidoreductase</keyword>
<dbReference type="RefSeq" id="WP_003045336.1">
    <property type="nucleotide sequence ID" value="NZ_LHCI01000106.1"/>
</dbReference>
<name>A0A0N1IUC8_THEAQ</name>
<dbReference type="EMBL" id="LHCI01000106">
    <property type="protein sequence ID" value="KOX90726.1"/>
    <property type="molecule type" value="Genomic_DNA"/>
</dbReference>
<evidence type="ECO:0000256" key="3">
    <source>
        <dbReference type="ARBA" id="ARBA00023027"/>
    </source>
</evidence>
<dbReference type="FunFam" id="3.40.50.720:FF:000084">
    <property type="entry name" value="Short-chain dehydrogenase reductase"/>
    <property type="match status" value="1"/>
</dbReference>
<dbReference type="Pfam" id="PF13561">
    <property type="entry name" value="adh_short_C2"/>
    <property type="match status" value="1"/>
</dbReference>
<evidence type="ECO:0000313" key="5">
    <source>
        <dbReference type="EMBL" id="KOX90726.1"/>
    </source>
</evidence>
<comment type="similarity">
    <text evidence="1">Belongs to the short-chain dehydrogenases/reductases (SDR) family.</text>
</comment>
<dbReference type="SMART" id="SM00822">
    <property type="entry name" value="PKS_KR"/>
    <property type="match status" value="1"/>
</dbReference>
<evidence type="ECO:0000256" key="2">
    <source>
        <dbReference type="ARBA" id="ARBA00023002"/>
    </source>
</evidence>
<dbReference type="AlphaFoldDB" id="A0A0N1IUC8"/>
<dbReference type="Gene3D" id="3.40.50.720">
    <property type="entry name" value="NAD(P)-binding Rossmann-like Domain"/>
    <property type="match status" value="1"/>
</dbReference>
<accession>A0A0N1IUC8</accession>
<protein>
    <submittedName>
        <fullName evidence="5">Glucose 1-dehydrogenase</fullName>
        <ecNumber evidence="5">1.1.1.47</ecNumber>
    </submittedName>
</protein>
<dbReference type="PANTHER" id="PTHR24321">
    <property type="entry name" value="DEHYDROGENASES, SHORT CHAIN"/>
    <property type="match status" value="1"/>
</dbReference>
<dbReference type="Proteomes" id="UP000037685">
    <property type="component" value="Unassembled WGS sequence"/>
</dbReference>
<reference evidence="6" key="1">
    <citation type="submission" date="2015-07" db="EMBL/GenBank/DDBJ databases">
        <authorList>
            <person name="Zylicz-Stachula A."/>
            <person name="Jezewska-Frackowiak J."/>
            <person name="Czajkowska E."/>
            <person name="Skowron P.M."/>
        </authorList>
    </citation>
    <scope>NUCLEOTIDE SEQUENCE [LARGE SCALE GENOMIC DNA]</scope>
    <source>
        <strain evidence="6">ATCC 25104 / DSM 625 / JCM 10724 / NBRC 103206 / NCIMB 11243 / YT-1</strain>
    </source>
</reference>
<dbReference type="InterPro" id="IPR036291">
    <property type="entry name" value="NAD(P)-bd_dom_sf"/>
</dbReference>
<sequence length="262" mass="27136">MGRLSGKTILITGAASGIGRVALKLFAKEGARLVAVDQEEATLAEAVAELETEALAVPADITDPEGVEQAFQEGLEEFGQLHGLAHFAGVAHSAISWKLSLEDWERVLRVNLTGSFLVARKAGEVLGEGGSLVLTGSVAALGAFGLAHYATSKMGILGLARTLALELAPKGIRVNALVPGLIATPMTASLPDWAWRAEVEASPLRRAGRPEEVARAALFLLSEESRFITGQALFVDGGRSIAGLPSLPPGFAKGGGKGVHGC</sequence>
<evidence type="ECO:0000259" key="4">
    <source>
        <dbReference type="SMART" id="SM00822"/>
    </source>
</evidence>
<dbReference type="SUPFAM" id="SSF51735">
    <property type="entry name" value="NAD(P)-binding Rossmann-fold domains"/>
    <property type="match status" value="1"/>
</dbReference>
<feature type="domain" description="Ketoreductase" evidence="4">
    <location>
        <begin position="7"/>
        <end position="180"/>
    </location>
</feature>
<keyword evidence="3" id="KW-0520">NAD</keyword>
<gene>
    <name evidence="5" type="primary">gdh</name>
    <name evidence="5" type="ORF">BVI061214_01920</name>
</gene>
<dbReference type="GO" id="GO:0047936">
    <property type="term" value="F:glucose 1-dehydrogenase [NAD(P)+] activity"/>
    <property type="evidence" value="ECO:0007669"/>
    <property type="project" value="UniProtKB-EC"/>
</dbReference>
<organism evidence="5 6">
    <name type="scientific">Thermus aquaticus</name>
    <dbReference type="NCBI Taxonomy" id="271"/>
    <lineage>
        <taxon>Bacteria</taxon>
        <taxon>Thermotogati</taxon>
        <taxon>Deinococcota</taxon>
        <taxon>Deinococci</taxon>
        <taxon>Thermales</taxon>
        <taxon>Thermaceae</taxon>
        <taxon>Thermus</taxon>
    </lineage>
</organism>
<comment type="caution">
    <text evidence="5">The sequence shown here is derived from an EMBL/GenBank/DDBJ whole genome shotgun (WGS) entry which is preliminary data.</text>
</comment>
<dbReference type="CDD" id="cd05233">
    <property type="entry name" value="SDR_c"/>
    <property type="match status" value="1"/>
</dbReference>
<evidence type="ECO:0000256" key="1">
    <source>
        <dbReference type="ARBA" id="ARBA00006484"/>
    </source>
</evidence>
<dbReference type="InterPro" id="IPR002347">
    <property type="entry name" value="SDR_fam"/>
</dbReference>
<dbReference type="EC" id="1.1.1.47" evidence="5"/>
<evidence type="ECO:0000313" key="6">
    <source>
        <dbReference type="Proteomes" id="UP000037685"/>
    </source>
</evidence>
<dbReference type="PATRIC" id="fig|271.14.peg.1995"/>
<proteinExistence type="inferred from homology"/>